<proteinExistence type="predicted"/>
<protein>
    <recommendedName>
        <fullName evidence="3">NTF2 fold domain-containing protein</fullName>
    </recommendedName>
</protein>
<accession>A0A1M5XEI6</accession>
<name>A0A1M5XEI6_9VIBR</name>
<evidence type="ECO:0000313" key="1">
    <source>
        <dbReference type="EMBL" id="SHH97914.1"/>
    </source>
</evidence>
<keyword evidence="2" id="KW-1185">Reference proteome</keyword>
<sequence length="82" mass="9212">MISEEKAIQLAMEKLQNEGIEYIEGTAKTIYRKRKLPVGAENEGWVVSCDLNVSPSMEPNMIIVYISDPEGNIYTTIDVIGY</sequence>
<dbReference type="RefSeq" id="WP_139281532.1">
    <property type="nucleotide sequence ID" value="NZ_FQXZ01000011.1"/>
</dbReference>
<evidence type="ECO:0000313" key="2">
    <source>
        <dbReference type="Proteomes" id="UP000184608"/>
    </source>
</evidence>
<dbReference type="OrthoDB" id="9984621at2"/>
<dbReference type="Proteomes" id="UP000184608">
    <property type="component" value="Unassembled WGS sequence"/>
</dbReference>
<reference evidence="1 2" key="1">
    <citation type="submission" date="2016-11" db="EMBL/GenBank/DDBJ databases">
        <authorList>
            <person name="Jaros S."/>
            <person name="Januszkiewicz K."/>
            <person name="Wedrychowicz H."/>
        </authorList>
    </citation>
    <scope>NUCLEOTIDE SEQUENCE [LARGE SCALE GENOMIC DNA]</scope>
    <source>
        <strain evidence="1 2">CECT 7868</strain>
    </source>
</reference>
<gene>
    <name evidence="1" type="ORF">VA7868_01110</name>
</gene>
<dbReference type="STRING" id="1216006.VA7868_01110"/>
<dbReference type="AlphaFoldDB" id="A0A1M5XEI6"/>
<organism evidence="1 2">
    <name type="scientific">Vibrio aerogenes CECT 7868</name>
    <dbReference type="NCBI Taxonomy" id="1216006"/>
    <lineage>
        <taxon>Bacteria</taxon>
        <taxon>Pseudomonadati</taxon>
        <taxon>Pseudomonadota</taxon>
        <taxon>Gammaproteobacteria</taxon>
        <taxon>Vibrionales</taxon>
        <taxon>Vibrionaceae</taxon>
        <taxon>Vibrio</taxon>
    </lineage>
</organism>
<evidence type="ECO:0008006" key="3">
    <source>
        <dbReference type="Google" id="ProtNLM"/>
    </source>
</evidence>
<dbReference type="EMBL" id="FQXZ01000011">
    <property type="protein sequence ID" value="SHH97914.1"/>
    <property type="molecule type" value="Genomic_DNA"/>
</dbReference>